<accession>A0A517YU37</accession>
<evidence type="ECO:0000256" key="1">
    <source>
        <dbReference type="ARBA" id="ARBA00022612"/>
    </source>
</evidence>
<keyword evidence="2 6" id="KW-0645">Protease</keyword>
<keyword evidence="3" id="KW-0378">Hydrolase</keyword>
<dbReference type="Pfam" id="PF04586">
    <property type="entry name" value="Peptidase_S78"/>
    <property type="match status" value="1"/>
</dbReference>
<dbReference type="RefSeq" id="WP_145077046.1">
    <property type="nucleotide sequence ID" value="NZ_CP036425.1"/>
</dbReference>
<name>A0A517YU37_9BACT</name>
<organism evidence="6 7">
    <name type="scientific">Poriferisphaera corsica</name>
    <dbReference type="NCBI Taxonomy" id="2528020"/>
    <lineage>
        <taxon>Bacteria</taxon>
        <taxon>Pseudomonadati</taxon>
        <taxon>Planctomycetota</taxon>
        <taxon>Phycisphaerae</taxon>
        <taxon>Phycisphaerales</taxon>
        <taxon>Phycisphaeraceae</taxon>
        <taxon>Poriferisphaera</taxon>
    </lineage>
</organism>
<gene>
    <name evidence="6" type="ORF">KS4_18170</name>
</gene>
<evidence type="ECO:0000313" key="6">
    <source>
        <dbReference type="EMBL" id="QDU33760.1"/>
    </source>
</evidence>
<sequence length="198" mass="22281">MDNTVLITRSIQTGDKGRIFGLAIPYESPSRRVTTKFDRENEYYETIKRGAFDDSFKGDFDVPLCINHDLSREIMRSSNPNLKIEVKEDGVYVDCQLDLTDPEHKVIYDDVQRGEYEGFSFNGGVRYKDRDAEEREVVGGHVREISLVTKAAYPATYAAARSADSGELAEANNKIKALETDVASLKVQVNNIKAYLKA</sequence>
<evidence type="ECO:0000256" key="3">
    <source>
        <dbReference type="ARBA" id="ARBA00022801"/>
    </source>
</evidence>
<dbReference type="GO" id="GO:0006508">
    <property type="term" value="P:proteolysis"/>
    <property type="evidence" value="ECO:0007669"/>
    <property type="project" value="UniProtKB-KW"/>
</dbReference>
<keyword evidence="4" id="KW-0175">Coiled coil</keyword>
<feature type="domain" description="Prohead serine protease" evidence="5">
    <location>
        <begin position="19"/>
        <end position="162"/>
    </location>
</feature>
<dbReference type="KEGG" id="pcor:KS4_18170"/>
<dbReference type="EMBL" id="CP036425">
    <property type="protein sequence ID" value="QDU33760.1"/>
    <property type="molecule type" value="Genomic_DNA"/>
</dbReference>
<evidence type="ECO:0000256" key="2">
    <source>
        <dbReference type="ARBA" id="ARBA00022670"/>
    </source>
</evidence>
<dbReference type="Proteomes" id="UP000317369">
    <property type="component" value="Chromosome"/>
</dbReference>
<evidence type="ECO:0000259" key="5">
    <source>
        <dbReference type="Pfam" id="PF04586"/>
    </source>
</evidence>
<keyword evidence="7" id="KW-1185">Reference proteome</keyword>
<feature type="coiled-coil region" evidence="4">
    <location>
        <begin position="161"/>
        <end position="188"/>
    </location>
</feature>
<protein>
    <submittedName>
        <fullName evidence="6">Caudovirus prohead protease</fullName>
    </submittedName>
</protein>
<proteinExistence type="predicted"/>
<dbReference type="InterPro" id="IPR054613">
    <property type="entry name" value="Peptidase_S78_dom"/>
</dbReference>
<dbReference type="GO" id="GO:0008233">
    <property type="term" value="F:peptidase activity"/>
    <property type="evidence" value="ECO:0007669"/>
    <property type="project" value="UniProtKB-KW"/>
</dbReference>
<evidence type="ECO:0000256" key="4">
    <source>
        <dbReference type="SAM" id="Coils"/>
    </source>
</evidence>
<dbReference type="AlphaFoldDB" id="A0A517YU37"/>
<keyword evidence="1" id="KW-1188">Viral release from host cell</keyword>
<evidence type="ECO:0000313" key="7">
    <source>
        <dbReference type="Proteomes" id="UP000317369"/>
    </source>
</evidence>
<reference evidence="6 7" key="1">
    <citation type="submission" date="2019-02" db="EMBL/GenBank/DDBJ databases">
        <title>Deep-cultivation of Planctomycetes and their phenomic and genomic characterization uncovers novel biology.</title>
        <authorList>
            <person name="Wiegand S."/>
            <person name="Jogler M."/>
            <person name="Boedeker C."/>
            <person name="Pinto D."/>
            <person name="Vollmers J."/>
            <person name="Rivas-Marin E."/>
            <person name="Kohn T."/>
            <person name="Peeters S.H."/>
            <person name="Heuer A."/>
            <person name="Rast P."/>
            <person name="Oberbeckmann S."/>
            <person name="Bunk B."/>
            <person name="Jeske O."/>
            <person name="Meyerdierks A."/>
            <person name="Storesund J.E."/>
            <person name="Kallscheuer N."/>
            <person name="Luecker S."/>
            <person name="Lage O.M."/>
            <person name="Pohl T."/>
            <person name="Merkel B.J."/>
            <person name="Hornburger P."/>
            <person name="Mueller R.-W."/>
            <person name="Bruemmer F."/>
            <person name="Labrenz M."/>
            <person name="Spormann A.M."/>
            <person name="Op den Camp H."/>
            <person name="Overmann J."/>
            <person name="Amann R."/>
            <person name="Jetten M.S.M."/>
            <person name="Mascher T."/>
            <person name="Medema M.H."/>
            <person name="Devos D.P."/>
            <person name="Kaster A.-K."/>
            <person name="Ovreas L."/>
            <person name="Rohde M."/>
            <person name="Galperin M.Y."/>
            <person name="Jogler C."/>
        </authorList>
    </citation>
    <scope>NUCLEOTIDE SEQUENCE [LARGE SCALE GENOMIC DNA]</scope>
    <source>
        <strain evidence="6 7">KS4</strain>
    </source>
</reference>